<feature type="transmembrane region" description="Helical" evidence="1">
    <location>
        <begin position="76"/>
        <end position="97"/>
    </location>
</feature>
<protein>
    <recommendedName>
        <fullName evidence="4">DUF3784 domain-containing protein</fullName>
    </recommendedName>
</protein>
<accession>A0A243WDS7</accession>
<feature type="transmembrane region" description="Helical" evidence="1">
    <location>
        <begin position="44"/>
        <end position="69"/>
    </location>
</feature>
<keyword evidence="3" id="KW-1185">Reference proteome</keyword>
<dbReference type="AlphaFoldDB" id="A0A243WDS7"/>
<gene>
    <name evidence="2" type="ORF">BXP70_15635</name>
</gene>
<evidence type="ECO:0008006" key="4">
    <source>
        <dbReference type="Google" id="ProtNLM"/>
    </source>
</evidence>
<proteinExistence type="predicted"/>
<evidence type="ECO:0000313" key="3">
    <source>
        <dbReference type="Proteomes" id="UP000194873"/>
    </source>
</evidence>
<evidence type="ECO:0000313" key="2">
    <source>
        <dbReference type="EMBL" id="OUJ73253.1"/>
    </source>
</evidence>
<dbReference type="OrthoDB" id="9875791at2"/>
<dbReference type="Proteomes" id="UP000194873">
    <property type="component" value="Unassembled WGS sequence"/>
</dbReference>
<dbReference type="EMBL" id="MTSE01000007">
    <property type="protein sequence ID" value="OUJ73253.1"/>
    <property type="molecule type" value="Genomic_DNA"/>
</dbReference>
<name>A0A243WDS7_9BACT</name>
<organism evidence="2 3">
    <name type="scientific">Hymenobacter crusticola</name>
    <dbReference type="NCBI Taxonomy" id="1770526"/>
    <lineage>
        <taxon>Bacteria</taxon>
        <taxon>Pseudomonadati</taxon>
        <taxon>Bacteroidota</taxon>
        <taxon>Cytophagia</taxon>
        <taxon>Cytophagales</taxon>
        <taxon>Hymenobacteraceae</taxon>
        <taxon>Hymenobacter</taxon>
    </lineage>
</organism>
<keyword evidence="1" id="KW-0472">Membrane</keyword>
<keyword evidence="1" id="KW-0812">Transmembrane</keyword>
<evidence type="ECO:0000256" key="1">
    <source>
        <dbReference type="SAM" id="Phobius"/>
    </source>
</evidence>
<reference evidence="2 3" key="1">
    <citation type="submission" date="2017-01" db="EMBL/GenBank/DDBJ databases">
        <title>A new Hymenobacter.</title>
        <authorList>
            <person name="Liang Y."/>
            <person name="Feng F."/>
        </authorList>
    </citation>
    <scope>NUCLEOTIDE SEQUENCE [LARGE SCALE GENOMIC DNA]</scope>
    <source>
        <strain evidence="2">MIMBbqt21</strain>
    </source>
</reference>
<comment type="caution">
    <text evidence="2">The sequence shown here is derived from an EMBL/GenBank/DDBJ whole genome shotgun (WGS) entry which is preliminary data.</text>
</comment>
<dbReference type="RefSeq" id="WP_143436521.1">
    <property type="nucleotide sequence ID" value="NZ_MTSE01000007.1"/>
</dbReference>
<keyword evidence="1" id="KW-1133">Transmembrane helix</keyword>
<sequence>MHLLPAIIFVAVGALVVVLARSVREGNVELLAGYDATRVTNKTGLAAWAGGNLLMLGYGQMLAGLLTCIHIETGAVLFFFSTLILVARTALGSLRFYR</sequence>